<dbReference type="EMBL" id="CM037151">
    <property type="protein sequence ID" value="KAH7841986.1"/>
    <property type="molecule type" value="Genomic_DNA"/>
</dbReference>
<keyword evidence="2" id="KW-1185">Reference proteome</keyword>
<proteinExistence type="predicted"/>
<comment type="caution">
    <text evidence="1">The sequence shown here is derived from an EMBL/GenBank/DDBJ whole genome shotgun (WGS) entry which is preliminary data.</text>
</comment>
<sequence>MRSRRGGVKPFVAGTAPTSSEFSGTFEVLVQLTGIVWLGMRNQELLGYFSSYAAVMARHAYGPQGHRGMRGCLDHRPVHFYPGGKRQLYGYMAEKQDLDLFNKHCEAKATRLKFETRSYQEMVVNQMRQMSEDNQQLIWFKDKVANEQRRSKALAESFEVVSEKLRKTVEENRIVWQRSKMHHEQNKEEMDFQEQFFKDQLQVIHKAREDSARAGEEGFGSARIIYWSHSICCNTVLLVELFPFVRASLALTFFYIREEDFAKFVKSQDKEMVEFVSER</sequence>
<protein>
    <submittedName>
        <fullName evidence="1">Uncharacterized protein</fullName>
    </submittedName>
</protein>
<evidence type="ECO:0000313" key="1">
    <source>
        <dbReference type="EMBL" id="KAH7841986.1"/>
    </source>
</evidence>
<evidence type="ECO:0000313" key="2">
    <source>
        <dbReference type="Proteomes" id="UP000828048"/>
    </source>
</evidence>
<name>A0ACB7XM21_9ERIC</name>
<dbReference type="Proteomes" id="UP000828048">
    <property type="component" value="Chromosome 1"/>
</dbReference>
<reference evidence="1 2" key="1">
    <citation type="journal article" date="2021" name="Hortic Res">
        <title>High-quality reference genome and annotation aids understanding of berry development for evergreen blueberry (Vaccinium darrowii).</title>
        <authorList>
            <person name="Yu J."/>
            <person name="Hulse-Kemp A.M."/>
            <person name="Babiker E."/>
            <person name="Staton M."/>
        </authorList>
    </citation>
    <scope>NUCLEOTIDE SEQUENCE [LARGE SCALE GENOMIC DNA]</scope>
    <source>
        <strain evidence="2">cv. NJ 8807/NJ 8810</strain>
        <tissue evidence="1">Young leaf</tissue>
    </source>
</reference>
<accession>A0ACB7XM21</accession>
<organism evidence="1 2">
    <name type="scientific">Vaccinium darrowii</name>
    <dbReference type="NCBI Taxonomy" id="229202"/>
    <lineage>
        <taxon>Eukaryota</taxon>
        <taxon>Viridiplantae</taxon>
        <taxon>Streptophyta</taxon>
        <taxon>Embryophyta</taxon>
        <taxon>Tracheophyta</taxon>
        <taxon>Spermatophyta</taxon>
        <taxon>Magnoliopsida</taxon>
        <taxon>eudicotyledons</taxon>
        <taxon>Gunneridae</taxon>
        <taxon>Pentapetalae</taxon>
        <taxon>asterids</taxon>
        <taxon>Ericales</taxon>
        <taxon>Ericaceae</taxon>
        <taxon>Vaccinioideae</taxon>
        <taxon>Vaccinieae</taxon>
        <taxon>Vaccinium</taxon>
    </lineage>
</organism>
<gene>
    <name evidence="1" type="ORF">Vadar_000187</name>
</gene>